<accession>A0A2P2BX15</accession>
<dbReference type="EMBL" id="CZKA01000007">
    <property type="protein sequence ID" value="CUR54284.1"/>
    <property type="molecule type" value="Genomic_DNA"/>
</dbReference>
<protein>
    <submittedName>
        <fullName evidence="1">Uncharacterized protein</fullName>
    </submittedName>
</protein>
<reference evidence="1" key="1">
    <citation type="submission" date="2015-08" db="EMBL/GenBank/DDBJ databases">
        <authorList>
            <person name="Babu N.S."/>
            <person name="Beckwith C.J."/>
            <person name="Beseler K.G."/>
            <person name="Brison A."/>
            <person name="Carone J.V."/>
            <person name="Caskin T.P."/>
            <person name="Diamond M."/>
            <person name="Durham M.E."/>
            <person name="Foxe J.M."/>
            <person name="Go M."/>
            <person name="Henderson B.A."/>
            <person name="Jones I.B."/>
            <person name="McGettigan J.A."/>
            <person name="Micheletti S.J."/>
            <person name="Nasrallah M.E."/>
            <person name="Ortiz D."/>
            <person name="Piller C.R."/>
            <person name="Privatt S.R."/>
            <person name="Schneider S.L."/>
            <person name="Sharp S."/>
            <person name="Smith T.C."/>
            <person name="Stanton J.D."/>
            <person name="Ullery H.E."/>
            <person name="Wilson R.J."/>
            <person name="Serrano M.G."/>
            <person name="Buck G."/>
            <person name="Lee V."/>
            <person name="Wang Y."/>
            <person name="Carvalho R."/>
            <person name="Voegtly L."/>
            <person name="Shi R."/>
            <person name="Duckworth R."/>
            <person name="Johnson A."/>
            <person name="Loviza R."/>
            <person name="Walstead R."/>
            <person name="Shah Z."/>
            <person name="Kiflezghi M."/>
            <person name="Wade K."/>
            <person name="Ball S.L."/>
            <person name="Bradley K.W."/>
            <person name="Asai D.J."/>
            <person name="Bowman C.A."/>
            <person name="Russell D.A."/>
            <person name="Pope W.H."/>
            <person name="Jacobs-Sera D."/>
            <person name="Hendrix R.W."/>
            <person name="Hatfull G.F."/>
        </authorList>
    </citation>
    <scope>NUCLEOTIDE SEQUENCE</scope>
</reference>
<dbReference type="AlphaFoldDB" id="A0A2P2BX15"/>
<sequence>MLLAHAVTLAEARSYVAVLADLAHTFDASVEYERVLLQLDWIHGDDGPALTTVLTVEREVIYSAAEDAIEELATHGVDALQIELVLDMLEAARAMDLP</sequence>
<evidence type="ECO:0000313" key="1">
    <source>
        <dbReference type="EMBL" id="CUR54284.1"/>
    </source>
</evidence>
<organism evidence="1">
    <name type="scientific">metagenome</name>
    <dbReference type="NCBI Taxonomy" id="256318"/>
    <lineage>
        <taxon>unclassified sequences</taxon>
        <taxon>metagenomes</taxon>
    </lineage>
</organism>
<gene>
    <name evidence="1" type="ORF">NOCA2150026</name>
</gene>
<proteinExistence type="predicted"/>
<name>A0A2P2BX15_9ZZZZ</name>